<evidence type="ECO:0000259" key="3">
    <source>
        <dbReference type="Pfam" id="PF10373"/>
    </source>
</evidence>
<feature type="compositionally biased region" description="Polar residues" evidence="2">
    <location>
        <begin position="653"/>
        <end position="666"/>
    </location>
</feature>
<accession>A0A084AVQ9</accession>
<dbReference type="PANTHER" id="PTHR15696">
    <property type="entry name" value="SMG-7 SUPPRESSOR WITH MORPHOLOGICAL EFFECT ON GENITALIA PROTEIN 7"/>
    <property type="match status" value="1"/>
</dbReference>
<dbReference type="AlphaFoldDB" id="A0A084AVQ9"/>
<name>A0A084AVQ9_STACB</name>
<keyword evidence="1" id="KW-0866">Nonsense-mediated mRNA decay</keyword>
<dbReference type="EMBL" id="KL648528">
    <property type="protein sequence ID" value="KEY69388.1"/>
    <property type="molecule type" value="Genomic_DNA"/>
</dbReference>
<dbReference type="SUPFAM" id="SSF48452">
    <property type="entry name" value="TPR-like"/>
    <property type="match status" value="1"/>
</dbReference>
<dbReference type="GO" id="GO:0005634">
    <property type="term" value="C:nucleus"/>
    <property type="evidence" value="ECO:0007669"/>
    <property type="project" value="UniProtKB-SubCell"/>
</dbReference>
<dbReference type="OrthoDB" id="69928at2759"/>
<dbReference type="InterPro" id="IPR018834">
    <property type="entry name" value="DNA/RNA-bd_Est1-type"/>
</dbReference>
<protein>
    <recommendedName>
        <fullName evidence="1">Nonsense-mediated mRNA decay factor</fullName>
    </recommendedName>
</protein>
<feature type="domain" description="Telomerase activating protein Est1-like N-terminal" evidence="4">
    <location>
        <begin position="75"/>
        <end position="190"/>
    </location>
</feature>
<feature type="compositionally biased region" description="Polar residues" evidence="2">
    <location>
        <begin position="806"/>
        <end position="816"/>
    </location>
</feature>
<sequence length="887" mass="97905">MATSTSQAAPAAQSWHQAQKLRKHLTKQLEKLRADSGPKLDLAQLDAMDGVLEKLRLACVQTIFLDFEYAFAQEAERHLWQCHTSINSEYRSILGRLKNSPNAVEKRKIEKTYNNFLRIAQKFYRGYIQRLAARYDIPELKRVAQGIEVENIPNADTISPESQDLRRHVLHSCHSTLVRLGDLARYRIQARHKKSGYDTALTYYSLAHDLMPASGFAIHQMGIVNVDEGNHLDAVYHLYRAWVAANPHPMAINNLECEFKVLRVQSSARNLGQSTPRDVLSMWFVKLHANFYKGEVFQAHKELEGEVIHRLEMVARQPDATKTLLKMVLINISAYHVASLKLAKTPDSHASLFGQYSLALNARFIFTLCNVMSTELVEATSKEDLDGTAKAGSMQIVDALLPLLRTYCMWLATCRHALFGAADSAGTQASTMIQSLAQTFTLLCDETYKHENPASCPYLLAEDLEFRGARPLDEEQVPQPCRSYCQVDGGIKPYPPAPEQRLTPPRESLARILDVLRCAYFLAEDDSVPLVHRVQGGRLVFQYQQKHLNIVARPEAVPMNGPSVDAVEPAATRQQRVPVAVQQSPEPTDIPSLQGPIALPDVEPRQLTEVEEAAEHTVFQMLAPFLRPPTSEPPRTISPAHISRGAQNVAPRANSSSFSAEPSPTGSVEPGKFEPLPWNWVYTPTPHTAQDQTMAEGQEAFLTHASPGLQSAGINNARHSVDDPFISPTRASYDAQAPQDVGLASRSPSSAVEEAHRNDLLQSFINAGPSSRRSIFSTYGTAANASRKESEPSALAHWRPPGLDNPLSSASEFSHPSSLYQGTPVNGAGNRRGTAHELPANQAQLPGLHQGNGRSSQIDRVTLNYDAAVFDAAYYTGAGGPNSRPGR</sequence>
<evidence type="ECO:0000313" key="5">
    <source>
        <dbReference type="EMBL" id="KEY69388.1"/>
    </source>
</evidence>
<dbReference type="Gene3D" id="1.25.40.10">
    <property type="entry name" value="Tetratricopeptide repeat domain"/>
    <property type="match status" value="1"/>
</dbReference>
<dbReference type="InterPro" id="IPR011990">
    <property type="entry name" value="TPR-like_helical_dom_sf"/>
</dbReference>
<dbReference type="GO" id="GO:0000184">
    <property type="term" value="P:nuclear-transcribed mRNA catabolic process, nonsense-mediated decay"/>
    <property type="evidence" value="ECO:0007669"/>
    <property type="project" value="UniProtKB-KW"/>
</dbReference>
<comment type="subcellular location">
    <subcellularLocation>
        <location evidence="1">Nucleus</location>
    </subcellularLocation>
</comment>
<evidence type="ECO:0000256" key="1">
    <source>
        <dbReference type="RuleBase" id="RU369098"/>
    </source>
</evidence>
<dbReference type="PANTHER" id="PTHR15696:SF36">
    <property type="entry name" value="NONSENSE-MEDIATED MRNA DECAY FACTOR"/>
    <property type="match status" value="1"/>
</dbReference>
<dbReference type="InterPro" id="IPR019458">
    <property type="entry name" value="Est1-like_N"/>
</dbReference>
<gene>
    <name evidence="5" type="ORF">S7711_05702</name>
</gene>
<feature type="region of interest" description="Disordered" evidence="2">
    <location>
        <begin position="785"/>
        <end position="816"/>
    </location>
</feature>
<proteinExistence type="predicted"/>
<dbReference type="InterPro" id="IPR045153">
    <property type="entry name" value="Est1/Ebs1-like"/>
</dbReference>
<keyword evidence="1" id="KW-0539">Nucleus</keyword>
<feature type="region of interest" description="Disordered" evidence="2">
    <location>
        <begin position="646"/>
        <end position="669"/>
    </location>
</feature>
<comment type="function">
    <text evidence="1">Plays a role in nonsense-mediated mRNA decay.</text>
</comment>
<evidence type="ECO:0000256" key="2">
    <source>
        <dbReference type="SAM" id="MobiDB-lite"/>
    </source>
</evidence>
<evidence type="ECO:0000313" key="6">
    <source>
        <dbReference type="Proteomes" id="UP000028045"/>
    </source>
</evidence>
<organism evidence="5 6">
    <name type="scientific">Stachybotrys chartarum (strain CBS 109288 / IBT 7711)</name>
    <name type="common">Toxic black mold</name>
    <name type="synonym">Stilbospora chartarum</name>
    <dbReference type="NCBI Taxonomy" id="1280523"/>
    <lineage>
        <taxon>Eukaryota</taxon>
        <taxon>Fungi</taxon>
        <taxon>Dikarya</taxon>
        <taxon>Ascomycota</taxon>
        <taxon>Pezizomycotina</taxon>
        <taxon>Sordariomycetes</taxon>
        <taxon>Hypocreomycetidae</taxon>
        <taxon>Hypocreales</taxon>
        <taxon>Stachybotryaceae</taxon>
        <taxon>Stachybotrys</taxon>
    </lineage>
</organism>
<reference evidence="5 6" key="1">
    <citation type="journal article" date="2014" name="BMC Genomics">
        <title>Comparative genome sequencing reveals chemotype-specific gene clusters in the toxigenic black mold Stachybotrys.</title>
        <authorList>
            <person name="Semeiks J."/>
            <person name="Borek D."/>
            <person name="Otwinowski Z."/>
            <person name="Grishin N.V."/>
        </authorList>
    </citation>
    <scope>NUCLEOTIDE SEQUENCE [LARGE SCALE GENOMIC DNA]</scope>
    <source>
        <strain evidence="6">CBS 109288 / IBT 7711</strain>
    </source>
</reference>
<dbReference type="Pfam" id="PF10373">
    <property type="entry name" value="EST1_DNA_bind"/>
    <property type="match status" value="1"/>
</dbReference>
<dbReference type="Pfam" id="PF10374">
    <property type="entry name" value="EST1"/>
    <property type="match status" value="1"/>
</dbReference>
<feature type="domain" description="DNA/RNA-binding" evidence="3">
    <location>
        <begin position="200"/>
        <end position="475"/>
    </location>
</feature>
<evidence type="ECO:0000259" key="4">
    <source>
        <dbReference type="Pfam" id="PF10374"/>
    </source>
</evidence>
<dbReference type="HOGENOM" id="CLU_013363_0_0_1"/>
<dbReference type="Proteomes" id="UP000028045">
    <property type="component" value="Unassembled WGS sequence"/>
</dbReference>
<keyword evidence="6" id="KW-1185">Reference proteome</keyword>